<evidence type="ECO:0000313" key="7">
    <source>
        <dbReference type="Proteomes" id="UP000199695"/>
    </source>
</evidence>
<feature type="coiled-coil region" evidence="4">
    <location>
        <begin position="172"/>
        <end position="239"/>
    </location>
</feature>
<dbReference type="InterPro" id="IPR027417">
    <property type="entry name" value="P-loop_NTPase"/>
</dbReference>
<comment type="subunit">
    <text evidence="2">Heterodimer of SbcC and SbcD.</text>
</comment>
<evidence type="ECO:0000256" key="4">
    <source>
        <dbReference type="SAM" id="Coils"/>
    </source>
</evidence>
<accession>A0A1H8GIT0</accession>
<gene>
    <name evidence="6" type="ORF">SAMN05444955_11177</name>
</gene>
<dbReference type="SUPFAM" id="SSF75712">
    <property type="entry name" value="Rad50 coiled-coil Zn hook"/>
    <property type="match status" value="1"/>
</dbReference>
<sequence>MNCFKKLVIENFQSHVHTEIDFSQGLNVFVGPSDSGKSAILRALRWVLFNQPRGTDFIRTGAGKCRVSLTLTDGTEVIRVRGASVNRYILRTPDGEEKIFEGWGTGVPPEIAEAHRIQPVKLDQKEIYVHFGTQLESPFLLFESAQNKAKIIGRISGAHLIDNALKKTGSDRQTVNNEIKYLERQAEQLKEKLKPYENLSILEQALQQAEACYRESRAKKEKVERLKQLFDKLEAVRREQEVCLRVVQELQNIPDADRLLSELERKHLLYRQLARLREQRERVRAGKEICLEIIEKSQALPQVNEHLVSLEFKQERLVQLRRIKSRRDELDRQRKREKETLDKLARIPETAETIEKLQSQMVRRQQLIQLNGKWTTIQREKQKIKHVILVNREVPELLATILPGLEQKAERLRKLKAVYEKRTDVSWRIDKGKQFCKEKEKEMASLTDTWAELLIRLEKCPTCGSRINSSVIQHIMEEYRGGESHAAAGRED</sequence>
<dbReference type="PANTHER" id="PTHR32114">
    <property type="entry name" value="ABC TRANSPORTER ABCH.3"/>
    <property type="match status" value="1"/>
</dbReference>
<dbReference type="Pfam" id="PF13476">
    <property type="entry name" value="AAA_23"/>
    <property type="match status" value="1"/>
</dbReference>
<dbReference type="EMBL" id="FOCQ01000011">
    <property type="protein sequence ID" value="SEN43685.1"/>
    <property type="molecule type" value="Genomic_DNA"/>
</dbReference>
<feature type="coiled-coil region" evidence="4">
    <location>
        <begin position="320"/>
        <end position="347"/>
    </location>
</feature>
<dbReference type="Gene3D" id="3.40.50.300">
    <property type="entry name" value="P-loop containing nucleotide triphosphate hydrolases"/>
    <property type="match status" value="1"/>
</dbReference>
<name>A0A1H8GIT0_9BACL</name>
<dbReference type="InterPro" id="IPR038729">
    <property type="entry name" value="Rad50/SbcC_AAA"/>
</dbReference>
<dbReference type="SUPFAM" id="SSF52540">
    <property type="entry name" value="P-loop containing nucleoside triphosphate hydrolases"/>
    <property type="match status" value="1"/>
</dbReference>
<comment type="similarity">
    <text evidence="1">Belongs to the SMC family. SbcC subfamily.</text>
</comment>
<keyword evidence="4" id="KW-0175">Coiled coil</keyword>
<organism evidence="6 7">
    <name type="scientific">Lihuaxuella thermophila</name>
    <dbReference type="NCBI Taxonomy" id="1173111"/>
    <lineage>
        <taxon>Bacteria</taxon>
        <taxon>Bacillati</taxon>
        <taxon>Bacillota</taxon>
        <taxon>Bacilli</taxon>
        <taxon>Bacillales</taxon>
        <taxon>Thermoactinomycetaceae</taxon>
        <taxon>Lihuaxuella</taxon>
    </lineage>
</organism>
<protein>
    <recommendedName>
        <fullName evidence="3">Nuclease SbcCD subunit C</fullName>
    </recommendedName>
</protein>
<evidence type="ECO:0000256" key="3">
    <source>
        <dbReference type="ARBA" id="ARBA00013368"/>
    </source>
</evidence>
<dbReference type="AlphaFoldDB" id="A0A1H8GIT0"/>
<proteinExistence type="inferred from homology"/>
<dbReference type="Proteomes" id="UP000199695">
    <property type="component" value="Unassembled WGS sequence"/>
</dbReference>
<feature type="domain" description="Rad50/SbcC-type AAA" evidence="5">
    <location>
        <begin position="6"/>
        <end position="240"/>
    </location>
</feature>
<dbReference type="RefSeq" id="WP_089969976.1">
    <property type="nucleotide sequence ID" value="NZ_FOCQ01000011.1"/>
</dbReference>
<evidence type="ECO:0000256" key="1">
    <source>
        <dbReference type="ARBA" id="ARBA00006930"/>
    </source>
</evidence>
<reference evidence="6 7" key="1">
    <citation type="submission" date="2016-10" db="EMBL/GenBank/DDBJ databases">
        <authorList>
            <person name="de Groot N.N."/>
        </authorList>
    </citation>
    <scope>NUCLEOTIDE SEQUENCE [LARGE SCALE GENOMIC DNA]</scope>
    <source>
        <strain evidence="6 7">DSM 46701</strain>
    </source>
</reference>
<dbReference type="OrthoDB" id="267455at2"/>
<evidence type="ECO:0000313" key="6">
    <source>
        <dbReference type="EMBL" id="SEN43685.1"/>
    </source>
</evidence>
<dbReference type="GO" id="GO:0016887">
    <property type="term" value="F:ATP hydrolysis activity"/>
    <property type="evidence" value="ECO:0007669"/>
    <property type="project" value="InterPro"/>
</dbReference>
<evidence type="ECO:0000259" key="5">
    <source>
        <dbReference type="Pfam" id="PF13476"/>
    </source>
</evidence>
<evidence type="ECO:0000256" key="2">
    <source>
        <dbReference type="ARBA" id="ARBA00011322"/>
    </source>
</evidence>
<dbReference type="GO" id="GO:0006302">
    <property type="term" value="P:double-strand break repair"/>
    <property type="evidence" value="ECO:0007669"/>
    <property type="project" value="InterPro"/>
</dbReference>
<dbReference type="STRING" id="1173111.SAMN05444955_11177"/>
<dbReference type="PANTHER" id="PTHR32114:SF2">
    <property type="entry name" value="ABC TRANSPORTER ABCH.3"/>
    <property type="match status" value="1"/>
</dbReference>
<keyword evidence="7" id="KW-1185">Reference proteome</keyword>